<evidence type="ECO:0000313" key="12">
    <source>
        <dbReference type="EMBL" id="KOO28355.1"/>
    </source>
</evidence>
<keyword evidence="3 7" id="KW-0547">Nucleotide-binding</keyword>
<feature type="binding site" evidence="7">
    <location>
        <begin position="165"/>
        <end position="166"/>
    </location>
    <ligand>
        <name>ATP</name>
        <dbReference type="ChEBI" id="CHEBI:30616"/>
    </ligand>
</feature>
<dbReference type="Proteomes" id="UP000037460">
    <property type="component" value="Unassembled WGS sequence"/>
</dbReference>
<reference evidence="13" key="1">
    <citation type="journal article" date="2015" name="PLoS Genet.">
        <title>Genome Sequence and Transcriptome Analyses of Chrysochromulina tobin: Metabolic Tools for Enhanced Algal Fitness in the Prominent Order Prymnesiales (Haptophyceae).</title>
        <authorList>
            <person name="Hovde B.T."/>
            <person name="Deodato C.R."/>
            <person name="Hunsperger H.M."/>
            <person name="Ryken S.A."/>
            <person name="Yost W."/>
            <person name="Jha R.K."/>
            <person name="Patterson J."/>
            <person name="Monnat R.J. Jr."/>
            <person name="Barlow S.B."/>
            <person name="Starkenburg S.R."/>
            <person name="Cattolico R.A."/>
        </authorList>
    </citation>
    <scope>NUCLEOTIDE SEQUENCE</scope>
    <source>
        <strain evidence="13">CCMP291</strain>
    </source>
</reference>
<dbReference type="InterPro" id="IPR030616">
    <property type="entry name" value="Aur-like"/>
</dbReference>
<evidence type="ECO:0000256" key="6">
    <source>
        <dbReference type="PIRSR" id="PIRSR630616-1"/>
    </source>
</evidence>
<dbReference type="Gene3D" id="1.10.510.10">
    <property type="entry name" value="Transferase(Phosphotransferase) domain 1"/>
    <property type="match status" value="1"/>
</dbReference>
<feature type="domain" description="Protein kinase" evidence="11">
    <location>
        <begin position="35"/>
        <end position="246"/>
    </location>
</feature>
<dbReference type="InterPro" id="IPR017441">
    <property type="entry name" value="Protein_kinase_ATP_BS"/>
</dbReference>
<feature type="binding site" evidence="9">
    <location>
        <position position="65"/>
    </location>
    <ligand>
        <name>ATP</name>
        <dbReference type="ChEBI" id="CHEBI:30616"/>
    </ligand>
</feature>
<proteinExistence type="inferred from homology"/>
<keyword evidence="4" id="KW-0418">Kinase</keyword>
<evidence type="ECO:0000256" key="2">
    <source>
        <dbReference type="ARBA" id="ARBA00022679"/>
    </source>
</evidence>
<evidence type="ECO:0000256" key="9">
    <source>
        <dbReference type="PROSITE-ProRule" id="PRU10141"/>
    </source>
</evidence>
<evidence type="ECO:0000256" key="1">
    <source>
        <dbReference type="ARBA" id="ARBA00022527"/>
    </source>
</evidence>
<evidence type="ECO:0000256" key="3">
    <source>
        <dbReference type="ARBA" id="ARBA00022741"/>
    </source>
</evidence>
<dbReference type="InterPro" id="IPR000719">
    <property type="entry name" value="Prot_kinase_dom"/>
</dbReference>
<dbReference type="SMART" id="SM00220">
    <property type="entry name" value="S_TKc"/>
    <property type="match status" value="1"/>
</dbReference>
<dbReference type="SUPFAM" id="SSF56112">
    <property type="entry name" value="Protein kinase-like (PK-like)"/>
    <property type="match status" value="1"/>
</dbReference>
<feature type="non-terminal residue" evidence="12">
    <location>
        <position position="246"/>
    </location>
</feature>
<keyword evidence="5 7" id="KW-0067">ATP-binding</keyword>
<accession>A0A0M0JPC4</accession>
<sequence length="246" mass="26244">MDLGSPPGALDCHQPHAATAALQCDRGTGCFGEHWTLNRLLGHGCSARVYVARGLGAHGGEAACKLAKNVGRVHWPRVVRTFAREAELMRRCHHPNLVECLGFFHGEDELALLMTLAPGGDCQQLLQRHGALSERAATAIVQQLAAALHYMHTGPGVLHRDVKLENVLVSDVGYTATGTPRIKLCDFGHSCLLEGSCHGAARDDGFRGTQGYAAPEVAQPGAPPLWTTAADVWGVGVVYYALLANE</sequence>
<dbReference type="OrthoDB" id="289250at2759"/>
<keyword evidence="1 10" id="KW-0723">Serine/threonine-protein kinase</keyword>
<feature type="binding site" evidence="7">
    <location>
        <position position="186"/>
    </location>
    <ligand>
        <name>ATP</name>
        <dbReference type="ChEBI" id="CHEBI:30616"/>
    </ligand>
</feature>
<dbReference type="CDD" id="cd14014">
    <property type="entry name" value="STKc_PknB_like"/>
    <property type="match status" value="1"/>
</dbReference>
<dbReference type="PROSITE" id="PS50011">
    <property type="entry name" value="PROTEIN_KINASE_DOM"/>
    <property type="match status" value="1"/>
</dbReference>
<dbReference type="GO" id="GO:0005524">
    <property type="term" value="F:ATP binding"/>
    <property type="evidence" value="ECO:0007669"/>
    <property type="project" value="UniProtKB-UniRule"/>
</dbReference>
<protein>
    <submittedName>
        <fullName evidence="12">Calcium calmodulin-dependent protein</fullName>
    </submittedName>
</protein>
<comment type="similarity">
    <text evidence="10">Belongs to the protein kinase superfamily.</text>
</comment>
<evidence type="ECO:0000256" key="5">
    <source>
        <dbReference type="ARBA" id="ARBA00022840"/>
    </source>
</evidence>
<keyword evidence="13" id="KW-1185">Reference proteome</keyword>
<dbReference type="PROSITE" id="PS00107">
    <property type="entry name" value="PROTEIN_KINASE_ATP"/>
    <property type="match status" value="1"/>
</dbReference>
<dbReference type="EMBL" id="JWZX01002580">
    <property type="protein sequence ID" value="KOO28355.1"/>
    <property type="molecule type" value="Genomic_DNA"/>
</dbReference>
<gene>
    <name evidence="12" type="ORF">Ctob_010583</name>
</gene>
<dbReference type="PROSITE" id="PS00108">
    <property type="entry name" value="PROTEIN_KINASE_ST"/>
    <property type="match status" value="1"/>
</dbReference>
<name>A0A0M0JPC4_9EUKA</name>
<dbReference type="InterPro" id="IPR008271">
    <property type="entry name" value="Ser/Thr_kinase_AS"/>
</dbReference>
<dbReference type="PANTHER" id="PTHR24350">
    <property type="entry name" value="SERINE/THREONINE-PROTEIN KINASE IAL-RELATED"/>
    <property type="match status" value="1"/>
</dbReference>
<evidence type="ECO:0000256" key="8">
    <source>
        <dbReference type="PIRSR" id="PIRSR630616-3"/>
    </source>
</evidence>
<dbReference type="AlphaFoldDB" id="A0A0M0JPC4"/>
<evidence type="ECO:0000256" key="4">
    <source>
        <dbReference type="ARBA" id="ARBA00022777"/>
    </source>
</evidence>
<evidence type="ECO:0000313" key="13">
    <source>
        <dbReference type="Proteomes" id="UP000037460"/>
    </source>
</evidence>
<comment type="caution">
    <text evidence="12">The sequence shown here is derived from an EMBL/GenBank/DDBJ whole genome shotgun (WGS) entry which is preliminary data.</text>
</comment>
<dbReference type="GO" id="GO:0004674">
    <property type="term" value="F:protein serine/threonine kinase activity"/>
    <property type="evidence" value="ECO:0007669"/>
    <property type="project" value="UniProtKB-KW"/>
</dbReference>
<dbReference type="InterPro" id="IPR011009">
    <property type="entry name" value="Kinase-like_dom_sf"/>
</dbReference>
<evidence type="ECO:0000259" key="11">
    <source>
        <dbReference type="PROSITE" id="PS50011"/>
    </source>
</evidence>
<feature type="active site" description="Proton acceptor" evidence="6">
    <location>
        <position position="161"/>
    </location>
</feature>
<keyword evidence="2" id="KW-0808">Transferase</keyword>
<feature type="cross-link" description="Glycyl lysine isopeptide (Lys-Gly) (interchain with G-Cter in SUMO2)" evidence="8">
    <location>
        <position position="163"/>
    </location>
</feature>
<evidence type="ECO:0000256" key="10">
    <source>
        <dbReference type="RuleBase" id="RU000304"/>
    </source>
</evidence>
<evidence type="ECO:0000256" key="7">
    <source>
        <dbReference type="PIRSR" id="PIRSR630616-2"/>
    </source>
</evidence>
<organism evidence="12 13">
    <name type="scientific">Chrysochromulina tobinii</name>
    <dbReference type="NCBI Taxonomy" id="1460289"/>
    <lineage>
        <taxon>Eukaryota</taxon>
        <taxon>Haptista</taxon>
        <taxon>Haptophyta</taxon>
        <taxon>Prymnesiophyceae</taxon>
        <taxon>Prymnesiales</taxon>
        <taxon>Chrysochromulinaceae</taxon>
        <taxon>Chrysochromulina</taxon>
    </lineage>
</organism>
<dbReference type="Pfam" id="PF00069">
    <property type="entry name" value="Pkinase"/>
    <property type="match status" value="1"/>
</dbReference>